<dbReference type="PANTHER" id="PTHR31591:SF1">
    <property type="entry name" value="UPF0613 PROTEIN PB24D3.06C"/>
    <property type="match status" value="1"/>
</dbReference>
<evidence type="ECO:0008006" key="3">
    <source>
        <dbReference type="Google" id="ProtNLM"/>
    </source>
</evidence>
<name>A0A5C5FV26_9BASI</name>
<dbReference type="EMBL" id="SOZI01000060">
    <property type="protein sequence ID" value="TNY20693.1"/>
    <property type="molecule type" value="Genomic_DNA"/>
</dbReference>
<keyword evidence="2" id="KW-1185">Reference proteome</keyword>
<dbReference type="AlphaFoldDB" id="A0A5C5FV26"/>
<reference evidence="1 2" key="1">
    <citation type="submission" date="2019-03" db="EMBL/GenBank/DDBJ databases">
        <title>Rhodosporidium diobovatum UCD-FST 08-225 genome sequencing, assembly, and annotation.</title>
        <authorList>
            <person name="Fakankun I.U."/>
            <person name="Fristensky B."/>
            <person name="Levin D.B."/>
        </authorList>
    </citation>
    <scope>NUCLEOTIDE SEQUENCE [LARGE SCALE GENOMIC DNA]</scope>
    <source>
        <strain evidence="1 2">UCD-FST 08-225</strain>
    </source>
</reference>
<comment type="caution">
    <text evidence="1">The sequence shown here is derived from an EMBL/GenBank/DDBJ whole genome shotgun (WGS) entry which is preliminary data.</text>
</comment>
<evidence type="ECO:0000313" key="2">
    <source>
        <dbReference type="Proteomes" id="UP000311382"/>
    </source>
</evidence>
<accession>A0A5C5FV26</accession>
<dbReference type="InterPro" id="IPR013744">
    <property type="entry name" value="SidJ"/>
</dbReference>
<gene>
    <name evidence="1" type="ORF">DMC30DRAFT_377051</name>
</gene>
<sequence length="294" mass="31477">MACPQPGVLHTCRATWPTATAFEFGVSKPTAPLVLFVGGTGGTLMSTAYLPRLARGVEAHGWAFAQVNMVSTGGGWGGVSVVQDAVDIAAATAYFKKRGAPKIVLLGLSTGGQDIIAYHHTLKQYTEVDGAVLQGPVSDREFPDFQKFLETAAAEPSGPPPDPREFVPRAWSDFWGCRGGISYGRWKSMVGKPTSDEVNPAVSEDFFSSDLSDARLRNVFAPVKCPVLVVLSGNDPSYPPHVKADIPALLERFRQAAPTLSPLSTIIDGASHTLRDPNHVGQFVERVVEFLATL</sequence>
<dbReference type="SUPFAM" id="SSF53474">
    <property type="entry name" value="alpha/beta-Hydrolases"/>
    <property type="match status" value="1"/>
</dbReference>
<proteinExistence type="predicted"/>
<dbReference type="Pfam" id="PF08538">
    <property type="entry name" value="DUF1749"/>
    <property type="match status" value="1"/>
</dbReference>
<dbReference type="Proteomes" id="UP000311382">
    <property type="component" value="Unassembled WGS sequence"/>
</dbReference>
<dbReference type="InterPro" id="IPR029058">
    <property type="entry name" value="AB_hydrolase_fold"/>
</dbReference>
<dbReference type="Gene3D" id="3.40.50.1820">
    <property type="entry name" value="alpha/beta hydrolase"/>
    <property type="match status" value="1"/>
</dbReference>
<protein>
    <recommendedName>
        <fullName evidence="3">Alpha/Beta hydrolase protein</fullName>
    </recommendedName>
</protein>
<dbReference type="OrthoDB" id="10034502at2759"/>
<dbReference type="PANTHER" id="PTHR31591">
    <property type="entry name" value="UPF0613 PROTEIN PB24D3.06C"/>
    <property type="match status" value="1"/>
</dbReference>
<organism evidence="1 2">
    <name type="scientific">Rhodotorula diobovata</name>
    <dbReference type="NCBI Taxonomy" id="5288"/>
    <lineage>
        <taxon>Eukaryota</taxon>
        <taxon>Fungi</taxon>
        <taxon>Dikarya</taxon>
        <taxon>Basidiomycota</taxon>
        <taxon>Pucciniomycotina</taxon>
        <taxon>Microbotryomycetes</taxon>
        <taxon>Sporidiobolales</taxon>
        <taxon>Sporidiobolaceae</taxon>
        <taxon>Rhodotorula</taxon>
    </lineage>
</organism>
<evidence type="ECO:0000313" key="1">
    <source>
        <dbReference type="EMBL" id="TNY20693.1"/>
    </source>
</evidence>